<organism evidence="3 4">
    <name type="scientific">Tetrahymena thermophila (strain SB210)</name>
    <dbReference type="NCBI Taxonomy" id="312017"/>
    <lineage>
        <taxon>Eukaryota</taxon>
        <taxon>Sar</taxon>
        <taxon>Alveolata</taxon>
        <taxon>Ciliophora</taxon>
        <taxon>Intramacronucleata</taxon>
        <taxon>Oligohymenophorea</taxon>
        <taxon>Hymenostomatida</taxon>
        <taxon>Tetrahymenina</taxon>
        <taxon>Tetrahymenidae</taxon>
        <taxon>Tetrahymena</taxon>
    </lineage>
</organism>
<evidence type="ECO:0000256" key="1">
    <source>
        <dbReference type="SAM" id="Phobius"/>
    </source>
</evidence>
<dbReference type="Gene3D" id="1.10.510.10">
    <property type="entry name" value="Transferase(Phosphotransferase) domain 1"/>
    <property type="match status" value="1"/>
</dbReference>
<accession>I7MFT6</accession>
<dbReference type="PANTHER" id="PTHR44167">
    <property type="entry name" value="OVARIAN-SPECIFIC SERINE/THREONINE-PROTEIN KINASE LOK-RELATED"/>
    <property type="match status" value="1"/>
</dbReference>
<dbReference type="GO" id="GO:0004674">
    <property type="term" value="F:protein serine/threonine kinase activity"/>
    <property type="evidence" value="ECO:0007669"/>
    <property type="project" value="TreeGrafter"/>
</dbReference>
<evidence type="ECO:0000313" key="3">
    <source>
        <dbReference type="EMBL" id="EAR84288.2"/>
    </source>
</evidence>
<dbReference type="GeneID" id="7831861"/>
<dbReference type="Gene3D" id="3.30.200.20">
    <property type="entry name" value="Phosphorylase Kinase, domain 1"/>
    <property type="match status" value="1"/>
</dbReference>
<dbReference type="GO" id="GO:0005634">
    <property type="term" value="C:nucleus"/>
    <property type="evidence" value="ECO:0007669"/>
    <property type="project" value="TreeGrafter"/>
</dbReference>
<dbReference type="InterPro" id="IPR011009">
    <property type="entry name" value="Kinase-like_dom_sf"/>
</dbReference>
<protein>
    <submittedName>
        <fullName evidence="3">Serine/Threonine kinase</fullName>
    </submittedName>
</protein>
<evidence type="ECO:0000259" key="2">
    <source>
        <dbReference type="PROSITE" id="PS50011"/>
    </source>
</evidence>
<dbReference type="AlphaFoldDB" id="I7MFT6"/>
<keyword evidence="3" id="KW-0808">Transferase</keyword>
<dbReference type="GO" id="GO:0005737">
    <property type="term" value="C:cytoplasm"/>
    <property type="evidence" value="ECO:0007669"/>
    <property type="project" value="TreeGrafter"/>
</dbReference>
<dbReference type="KEGG" id="tet:TTHERM_00715940"/>
<feature type="transmembrane region" description="Helical" evidence="1">
    <location>
        <begin position="457"/>
        <end position="475"/>
    </location>
</feature>
<dbReference type="SMART" id="SM00220">
    <property type="entry name" value="S_TKc"/>
    <property type="match status" value="1"/>
</dbReference>
<dbReference type="PANTHER" id="PTHR44167:SF24">
    <property type="entry name" value="SERINE_THREONINE-PROTEIN KINASE CHK2"/>
    <property type="match status" value="1"/>
</dbReference>
<dbReference type="GO" id="GO:0005524">
    <property type="term" value="F:ATP binding"/>
    <property type="evidence" value="ECO:0007669"/>
    <property type="project" value="InterPro"/>
</dbReference>
<keyword evidence="4" id="KW-1185">Reference proteome</keyword>
<dbReference type="Pfam" id="PF00069">
    <property type="entry name" value="Pkinase"/>
    <property type="match status" value="1"/>
</dbReference>
<reference evidence="4" key="1">
    <citation type="journal article" date="2006" name="PLoS Biol.">
        <title>Macronuclear genome sequence of the ciliate Tetrahymena thermophila, a model eukaryote.</title>
        <authorList>
            <person name="Eisen J.A."/>
            <person name="Coyne R.S."/>
            <person name="Wu M."/>
            <person name="Wu D."/>
            <person name="Thiagarajan M."/>
            <person name="Wortman J.R."/>
            <person name="Badger J.H."/>
            <person name="Ren Q."/>
            <person name="Amedeo P."/>
            <person name="Jones K.M."/>
            <person name="Tallon L.J."/>
            <person name="Delcher A.L."/>
            <person name="Salzberg S.L."/>
            <person name="Silva J.C."/>
            <person name="Haas B.J."/>
            <person name="Majoros W.H."/>
            <person name="Farzad M."/>
            <person name="Carlton J.M."/>
            <person name="Smith R.K. Jr."/>
            <person name="Garg J."/>
            <person name="Pearlman R.E."/>
            <person name="Karrer K.M."/>
            <person name="Sun L."/>
            <person name="Manning G."/>
            <person name="Elde N.C."/>
            <person name="Turkewitz A.P."/>
            <person name="Asai D.J."/>
            <person name="Wilkes D.E."/>
            <person name="Wang Y."/>
            <person name="Cai H."/>
            <person name="Collins K."/>
            <person name="Stewart B.A."/>
            <person name="Lee S.R."/>
            <person name="Wilamowska K."/>
            <person name="Weinberg Z."/>
            <person name="Ruzzo W.L."/>
            <person name="Wloga D."/>
            <person name="Gaertig J."/>
            <person name="Frankel J."/>
            <person name="Tsao C.-C."/>
            <person name="Gorovsky M.A."/>
            <person name="Keeling P.J."/>
            <person name="Waller R.F."/>
            <person name="Patron N.J."/>
            <person name="Cherry J.M."/>
            <person name="Stover N.A."/>
            <person name="Krieger C.J."/>
            <person name="del Toro C."/>
            <person name="Ryder H.F."/>
            <person name="Williamson S.C."/>
            <person name="Barbeau R.A."/>
            <person name="Hamilton E.P."/>
            <person name="Orias E."/>
        </authorList>
    </citation>
    <scope>NUCLEOTIDE SEQUENCE [LARGE SCALE GENOMIC DNA]</scope>
    <source>
        <strain evidence="4">SB210</strain>
    </source>
</reference>
<dbReference type="InterPro" id="IPR000719">
    <property type="entry name" value="Prot_kinase_dom"/>
</dbReference>
<dbReference type="EMBL" id="GG662447">
    <property type="protein sequence ID" value="EAR84288.2"/>
    <property type="molecule type" value="Genomic_DNA"/>
</dbReference>
<gene>
    <name evidence="3" type="ORF">TTHERM_00715940</name>
</gene>
<dbReference type="PROSITE" id="PS00108">
    <property type="entry name" value="PROTEIN_KINASE_ST"/>
    <property type="match status" value="1"/>
</dbReference>
<dbReference type="eggNOG" id="KOG0580">
    <property type="taxonomic scope" value="Eukaryota"/>
</dbReference>
<dbReference type="Proteomes" id="UP000009168">
    <property type="component" value="Unassembled WGS sequence"/>
</dbReference>
<feature type="domain" description="Protein kinase" evidence="2">
    <location>
        <begin position="511"/>
        <end position="794"/>
    </location>
</feature>
<dbReference type="PROSITE" id="PS50011">
    <property type="entry name" value="PROTEIN_KINASE_DOM"/>
    <property type="match status" value="1"/>
</dbReference>
<name>I7MFT6_TETTS</name>
<keyword evidence="1" id="KW-1133">Transmembrane helix</keyword>
<evidence type="ECO:0000313" key="4">
    <source>
        <dbReference type="Proteomes" id="UP000009168"/>
    </source>
</evidence>
<keyword evidence="1" id="KW-0472">Membrane</keyword>
<proteinExistence type="predicted"/>
<keyword evidence="1" id="KW-0812">Transmembrane</keyword>
<sequence length="810" mass="96600">MLILIFLKFIFEILFALLKYLIKRYTIWFYQLIFLIKKTIYFIIIKNQTLQKLNQKQLKMQKIQILVFLVVIKMYYCQTKEIDFSQKPELADYCLYFERIYIMGNYDFENKTLYYTLYPSLNTKQQYTFYDSYNKQISNTVTQKYPLFYNDQGIQGIASFAIYSIDSERDIITIRIFSGFISSYQINTQETMVQAKKILHSYTFYDTLDNYIFYLQKDDSKIAILCFNTQSKSLDQNIIEINRNCNVFYKNLYFCNDMCVYQVQLKDKQVQSSQYLCLELEDDIIESIQYLQMNYLLIFGKKKVFVFYQKKLMEISPKVQYLLIFIDKNSEILINLDQISQQSQIISENQFNFGVYLENNYYMIGLSDQENYQKTKYLYRLRAAKNRQDIQPYLVPNDSNSQSIYTFYLYNQGYLYNYFYVYNFNYDSGSTILYQVKLNGSYTGFLDQFHNQIFSPFFWDTIAFLIFANFYLLLIRRRKNKSKNIKQQIEAIVFQNQKEISKIEFFQKYDINLNDPLGSGGFGDVYIAKNKHIQMVKNKAILQQMHEKYACKRIIYNKEISFEEQKSSVRNEIEILQKLGKYENVIKVQNYFLDLDQAIIALELAESNLQSIIQKKQENYLYDKFLEKDIVQFLDQIANTIADIYIEEKIAHRDLKPENILFKKGIYYLSDFGISQQIDKASTKENIVFGTIKWMSPELKNLKIKDYQHTQDEIDIFKSDIFSLGLILLYMLTLIDIAQVNQNESLKISRIRGLKMNRQGDIDPLIIQLVSKMLETDPDKRPDPSILKKSIDDIKNMQQDKINKKNNKQA</sequence>
<dbReference type="RefSeq" id="XP_001031951.2">
    <property type="nucleotide sequence ID" value="XM_001031951.2"/>
</dbReference>
<dbReference type="SUPFAM" id="SSF56112">
    <property type="entry name" value="Protein kinase-like (PK-like)"/>
    <property type="match status" value="1"/>
</dbReference>
<keyword evidence="3" id="KW-0418">Kinase</keyword>
<dbReference type="GO" id="GO:0044773">
    <property type="term" value="P:mitotic DNA damage checkpoint signaling"/>
    <property type="evidence" value="ECO:0007669"/>
    <property type="project" value="TreeGrafter"/>
</dbReference>
<dbReference type="InterPro" id="IPR008271">
    <property type="entry name" value="Ser/Thr_kinase_AS"/>
</dbReference>
<dbReference type="InParanoid" id="I7MFT6"/>